<comment type="caution">
    <text evidence="2">The sequence shown here is derived from an EMBL/GenBank/DDBJ whole genome shotgun (WGS) entry which is preliminary data.</text>
</comment>
<protein>
    <recommendedName>
        <fullName evidence="1">Probable branched-chain-amino-acid aminotransferase</fullName>
    </recommendedName>
</protein>
<dbReference type="NCBIfam" id="NF005731">
    <property type="entry name" value="PRK07546.1-5"/>
    <property type="match status" value="1"/>
</dbReference>
<dbReference type="Gene3D" id="3.20.10.10">
    <property type="entry name" value="D-amino Acid Aminotransferase, subunit A, domain 2"/>
    <property type="match status" value="1"/>
</dbReference>
<sequence>MESPVFGDIPTDTRLIETLAWQPGKGGVDADLHLDRMARSAQALGVPFDRVAAHALLASVTGELPLRCRLTLGPDGGFDLTTATLGPPAPIWTVALARHAVRSDDPWLRHKTTNRDLYDHSRATMPVGVDELLFLNQRGEVCEGTITNLFVRLGEGRQVTPPLSCGLLPGVLRGRLLASGSWSEQVLTPDDLADAEAIWVGNALRGLIRGRFQGAGRVNTA</sequence>
<dbReference type="NCBIfam" id="NF005729">
    <property type="entry name" value="PRK07546.1-3"/>
    <property type="match status" value="1"/>
</dbReference>
<dbReference type="EMBL" id="JASMWN010000001">
    <property type="protein sequence ID" value="MDU9002266.1"/>
    <property type="molecule type" value="Genomic_DNA"/>
</dbReference>
<organism evidence="2 3">
    <name type="scientific">Sedimentitalea todarodis</name>
    <dbReference type="NCBI Taxonomy" id="1631240"/>
    <lineage>
        <taxon>Bacteria</taxon>
        <taxon>Pseudomonadati</taxon>
        <taxon>Pseudomonadota</taxon>
        <taxon>Alphaproteobacteria</taxon>
        <taxon>Rhodobacterales</taxon>
        <taxon>Paracoccaceae</taxon>
        <taxon>Sedimentitalea</taxon>
    </lineage>
</organism>
<keyword evidence="2" id="KW-0808">Transferase</keyword>
<dbReference type="InterPro" id="IPR043132">
    <property type="entry name" value="BCAT-like_C"/>
</dbReference>
<proteinExistence type="predicted"/>
<evidence type="ECO:0000313" key="2">
    <source>
        <dbReference type="EMBL" id="MDU9002266.1"/>
    </source>
</evidence>
<gene>
    <name evidence="2" type="ORF">QO231_00215</name>
</gene>
<keyword evidence="3" id="KW-1185">Reference proteome</keyword>
<dbReference type="Proteomes" id="UP001255416">
    <property type="component" value="Unassembled WGS sequence"/>
</dbReference>
<accession>A0ABU3V7W3</accession>
<evidence type="ECO:0000256" key="1">
    <source>
        <dbReference type="ARBA" id="ARBA00014472"/>
    </source>
</evidence>
<dbReference type="Gene3D" id="3.30.470.10">
    <property type="match status" value="1"/>
</dbReference>
<dbReference type="GO" id="GO:0008483">
    <property type="term" value="F:transaminase activity"/>
    <property type="evidence" value="ECO:0007669"/>
    <property type="project" value="UniProtKB-KW"/>
</dbReference>
<dbReference type="InterPro" id="IPR043131">
    <property type="entry name" value="BCAT-like_N"/>
</dbReference>
<dbReference type="InterPro" id="IPR036038">
    <property type="entry name" value="Aminotransferase-like"/>
</dbReference>
<dbReference type="RefSeq" id="WP_316771790.1">
    <property type="nucleotide sequence ID" value="NZ_JASMWN010000001.1"/>
</dbReference>
<dbReference type="SUPFAM" id="SSF56752">
    <property type="entry name" value="D-aminoacid aminotransferase-like PLP-dependent enzymes"/>
    <property type="match status" value="1"/>
</dbReference>
<evidence type="ECO:0000313" key="3">
    <source>
        <dbReference type="Proteomes" id="UP001255416"/>
    </source>
</evidence>
<dbReference type="InterPro" id="IPR001544">
    <property type="entry name" value="Aminotrans_IV"/>
</dbReference>
<name>A0ABU3V7W3_9RHOB</name>
<reference evidence="3" key="1">
    <citation type="submission" date="2023-05" db="EMBL/GenBank/DDBJ databases">
        <title>Sedimentitalea sp. nov. JM2-8.</title>
        <authorList>
            <person name="Huang J."/>
        </authorList>
    </citation>
    <scope>NUCLEOTIDE SEQUENCE [LARGE SCALE GENOMIC DNA]</scope>
    <source>
        <strain evidence="3">KHS03</strain>
    </source>
</reference>
<keyword evidence="2" id="KW-0032">Aminotransferase</keyword>
<dbReference type="Pfam" id="PF01063">
    <property type="entry name" value="Aminotran_4"/>
    <property type="match status" value="1"/>
</dbReference>